<feature type="region of interest" description="Disordered" evidence="1">
    <location>
        <begin position="221"/>
        <end position="255"/>
    </location>
</feature>
<evidence type="ECO:0000313" key="3">
    <source>
        <dbReference type="Proteomes" id="UP001177744"/>
    </source>
</evidence>
<name>A0AA40I3F7_CNENI</name>
<feature type="region of interest" description="Disordered" evidence="1">
    <location>
        <begin position="1"/>
        <end position="75"/>
    </location>
</feature>
<protein>
    <submittedName>
        <fullName evidence="2">Uncharacterized protein</fullName>
    </submittedName>
</protein>
<dbReference type="AlphaFoldDB" id="A0AA40I3F7"/>
<evidence type="ECO:0000313" key="2">
    <source>
        <dbReference type="EMBL" id="KAK1342244.1"/>
    </source>
</evidence>
<proteinExistence type="predicted"/>
<dbReference type="Proteomes" id="UP001177744">
    <property type="component" value="Unassembled WGS sequence"/>
</dbReference>
<feature type="compositionally biased region" description="Polar residues" evidence="1">
    <location>
        <begin position="53"/>
        <end position="62"/>
    </location>
</feature>
<gene>
    <name evidence="2" type="ORF">QTO34_017004</name>
</gene>
<comment type="caution">
    <text evidence="2">The sequence shown here is derived from an EMBL/GenBank/DDBJ whole genome shotgun (WGS) entry which is preliminary data.</text>
</comment>
<dbReference type="EMBL" id="JAULJE010000006">
    <property type="protein sequence ID" value="KAK1342244.1"/>
    <property type="molecule type" value="Genomic_DNA"/>
</dbReference>
<organism evidence="2 3">
    <name type="scientific">Cnephaeus nilssonii</name>
    <name type="common">Northern bat</name>
    <name type="synonym">Eptesicus nilssonii</name>
    <dbReference type="NCBI Taxonomy" id="3371016"/>
    <lineage>
        <taxon>Eukaryota</taxon>
        <taxon>Metazoa</taxon>
        <taxon>Chordata</taxon>
        <taxon>Craniata</taxon>
        <taxon>Vertebrata</taxon>
        <taxon>Euteleostomi</taxon>
        <taxon>Mammalia</taxon>
        <taxon>Eutheria</taxon>
        <taxon>Laurasiatheria</taxon>
        <taxon>Chiroptera</taxon>
        <taxon>Yangochiroptera</taxon>
        <taxon>Vespertilionidae</taxon>
        <taxon>Cnephaeus</taxon>
    </lineage>
</organism>
<keyword evidence="3" id="KW-1185">Reference proteome</keyword>
<sequence length="341" mass="37010">MGTKPSRVSRDKHPSPKGTLLPCAEKKFRPSTANKKHVGLFSSKSMPGERTKVGSSNFSQASLREDHDRPVFNGAGKTHLSTYSSSVPKTSAKGTQKYVTEHKAKKLFPILAIPDLDLWSPHIRLRVQVSGSQAAAPAQLLGSPSQGMFSLRLVLAPCPGAKMAAPVQDLSDQSVGPRGQPVALDDPSVAQVVLGSQWSVLVTLGGLCTIHMTDYQWSVSGPGRSVSGSVSARQTVSSSGPRRPVNSLGTGSPHKPKCSFVSETISSKNIITWPTNGQMSGTKPSLAGYRFAQRFPSLVVTKDSENMKRRKMRTLTPKWKILSKMKENFRKKYLSIFFGYD</sequence>
<reference evidence="2" key="1">
    <citation type="submission" date="2023-06" db="EMBL/GenBank/DDBJ databases">
        <title>Reference genome for the Northern bat (Eptesicus nilssonii), a most northern bat species.</title>
        <authorList>
            <person name="Laine V.N."/>
            <person name="Pulliainen A.T."/>
            <person name="Lilley T.M."/>
        </authorList>
    </citation>
    <scope>NUCLEOTIDE SEQUENCE</scope>
    <source>
        <strain evidence="2">BLF_Eptnil</strain>
        <tissue evidence="2">Kidney</tissue>
    </source>
</reference>
<accession>A0AA40I3F7</accession>
<feature type="compositionally biased region" description="Low complexity" evidence="1">
    <location>
        <begin position="221"/>
        <end position="231"/>
    </location>
</feature>
<evidence type="ECO:0000256" key="1">
    <source>
        <dbReference type="SAM" id="MobiDB-lite"/>
    </source>
</evidence>